<keyword evidence="1" id="KW-1133">Transmembrane helix</keyword>
<feature type="transmembrane region" description="Helical" evidence="1">
    <location>
        <begin position="83"/>
        <end position="101"/>
    </location>
</feature>
<proteinExistence type="predicted"/>
<keyword evidence="3" id="KW-1185">Reference proteome</keyword>
<organism evidence="2 3">
    <name type="scientific">Prorocentrum cordatum</name>
    <dbReference type="NCBI Taxonomy" id="2364126"/>
    <lineage>
        <taxon>Eukaryota</taxon>
        <taxon>Sar</taxon>
        <taxon>Alveolata</taxon>
        <taxon>Dinophyceae</taxon>
        <taxon>Prorocentrales</taxon>
        <taxon>Prorocentraceae</taxon>
        <taxon>Prorocentrum</taxon>
    </lineage>
</organism>
<keyword evidence="1" id="KW-0812">Transmembrane</keyword>
<comment type="caution">
    <text evidence="2">The sequence shown here is derived from an EMBL/GenBank/DDBJ whole genome shotgun (WGS) entry which is preliminary data.</text>
</comment>
<evidence type="ECO:0000313" key="2">
    <source>
        <dbReference type="EMBL" id="CAK0805013.1"/>
    </source>
</evidence>
<evidence type="ECO:0000256" key="1">
    <source>
        <dbReference type="SAM" id="Phobius"/>
    </source>
</evidence>
<gene>
    <name evidence="2" type="ORF">PCOR1329_LOCUS11671</name>
</gene>
<name>A0ABN9QG92_9DINO</name>
<dbReference type="Proteomes" id="UP001189429">
    <property type="component" value="Unassembled WGS sequence"/>
</dbReference>
<dbReference type="EMBL" id="CAUYUJ010003362">
    <property type="protein sequence ID" value="CAK0805013.1"/>
    <property type="molecule type" value="Genomic_DNA"/>
</dbReference>
<accession>A0ABN9QG92</accession>
<keyword evidence="1" id="KW-0472">Membrane</keyword>
<reference evidence="2" key="1">
    <citation type="submission" date="2023-10" db="EMBL/GenBank/DDBJ databases">
        <authorList>
            <person name="Chen Y."/>
            <person name="Shah S."/>
            <person name="Dougan E. K."/>
            <person name="Thang M."/>
            <person name="Chan C."/>
        </authorList>
    </citation>
    <scope>NUCLEOTIDE SEQUENCE [LARGE SCALE GENOMIC DNA]</scope>
</reference>
<evidence type="ECO:0000313" key="3">
    <source>
        <dbReference type="Proteomes" id="UP001189429"/>
    </source>
</evidence>
<feature type="transmembrane region" description="Helical" evidence="1">
    <location>
        <begin position="144"/>
        <end position="164"/>
    </location>
</feature>
<protein>
    <submittedName>
        <fullName evidence="2">Uncharacterized protein</fullName>
    </submittedName>
</protein>
<sequence>MSTGLEKFRREVVSVNIDDEQTKRTFIQMQRRLILVLEAALRQTYGHTVMRGGVILNLQVTQFYLHRAVMLHTMNTIYMDHPTLYSILFTVGSVVVFDLMLQLRQALQMYCQVMRTIRSTVSGGTTLESIGPECKNDKKTINLLMMYVIIWAVIGYALFAYAVLKLYMSLTACPGEGYNLFSSCAPIPWDCLNTTLHPDTVGCIRNAV</sequence>